<keyword evidence="5" id="KW-1185">Reference proteome</keyword>
<keyword evidence="4" id="KW-0808">Transferase</keyword>
<dbReference type="Pfam" id="PF05175">
    <property type="entry name" value="MTS"/>
    <property type="match status" value="1"/>
</dbReference>
<feature type="region of interest" description="Disordered" evidence="2">
    <location>
        <begin position="1"/>
        <end position="30"/>
    </location>
</feature>
<dbReference type="InterPro" id="IPR050767">
    <property type="entry name" value="Sel1_AlgK"/>
</dbReference>
<dbReference type="PANTHER" id="PTHR11102:SF160">
    <property type="entry name" value="ERAD-ASSOCIATED E3 UBIQUITIN-PROTEIN LIGASE COMPONENT HRD3"/>
    <property type="match status" value="1"/>
</dbReference>
<sequence length="679" mass="75750">MLPIGSRATSIGSGRVETEEREETERMSLPEVSLTRPVLGALPKALQEELPLMPVEVEPRCDDRAVVFKDLSEDSVEFTWSEMGLTDVYKVYTSSTFRCEQHMAANDRAAGEQRDDASSATAELLRHQLRRLFLVLFTTDVACVFEEALEALSVLLCCDEVFREDLEEPRVEDLNFEWPPEAEVESQTELNASLGLHLGLEHYVALTSAGTEHPAARRFAGHVAEGKQWLELEVTRALGWDESFVQLRALRLRVDHELRNAYRLNCTLDASYLLGDEVPSLLLEVDTEEVYDWFRYAGYLRWAKYILQQLERGSSSVGDGAVDRRGSTTLVDLAGGAGWLSLLVKAALPNATVVYTDLSASACAVAEKAMQQNAVGSVELRQGDFFEPLEGVSYDFIFSYPPQVPDADSGGGDGRGSPELALRAADPMEFLERFCREVSFGTAGWLGVTWDAWPVLPRRTQDINLPAVLLELRRPDTPRTAPGDGADRRACAEHARRAAGRCREWLMRQGQLQRSAEMGHPAAQTKWGIQLMQRSAEWKDASLQQEAIRWYKRAAQQGEMAAATRLGFLYLTGDGVKKNAKKGLDYLWRASLQGEPGAMFGLAETEALAGHEEAAKQWYRRSAARGFTEAKRQLGLFLLSRSGEHSEEAFEQLKEAAAEGDAKAHQLLRQYFFQTSQEL</sequence>
<dbReference type="GO" id="GO:0032259">
    <property type="term" value="P:methylation"/>
    <property type="evidence" value="ECO:0007669"/>
    <property type="project" value="UniProtKB-KW"/>
</dbReference>
<dbReference type="Proteomes" id="UP001642464">
    <property type="component" value="Unassembled WGS sequence"/>
</dbReference>
<comment type="similarity">
    <text evidence="1">Belongs to the sel-1 family.</text>
</comment>
<dbReference type="Gene3D" id="1.25.40.10">
    <property type="entry name" value="Tetratricopeptide repeat domain"/>
    <property type="match status" value="1"/>
</dbReference>
<reference evidence="4 5" key="1">
    <citation type="submission" date="2024-02" db="EMBL/GenBank/DDBJ databases">
        <authorList>
            <person name="Chen Y."/>
            <person name="Shah S."/>
            <person name="Dougan E. K."/>
            <person name="Thang M."/>
            <person name="Chan C."/>
        </authorList>
    </citation>
    <scope>NUCLEOTIDE SEQUENCE [LARGE SCALE GENOMIC DNA]</scope>
</reference>
<gene>
    <name evidence="4" type="ORF">SCF082_LOCUS12820</name>
</gene>
<dbReference type="SUPFAM" id="SSF53335">
    <property type="entry name" value="S-adenosyl-L-methionine-dependent methyltransferases"/>
    <property type="match status" value="1"/>
</dbReference>
<dbReference type="Pfam" id="PF08238">
    <property type="entry name" value="Sel1"/>
    <property type="match status" value="3"/>
</dbReference>
<protein>
    <submittedName>
        <fullName evidence="4">Release factor glutamine methyltransferase (RF MTase) (N5-glutamine methyltransferase PrmC) (Protein-(Glutamine-N5) MTase PrmC) (Protein-glutamine N-methyltransferase PrmC)</fullName>
    </submittedName>
</protein>
<dbReference type="InterPro" id="IPR029063">
    <property type="entry name" value="SAM-dependent_MTases_sf"/>
</dbReference>
<dbReference type="EMBL" id="CAXAMM010007847">
    <property type="protein sequence ID" value="CAK9015563.1"/>
    <property type="molecule type" value="Genomic_DNA"/>
</dbReference>
<dbReference type="SMART" id="SM00671">
    <property type="entry name" value="SEL1"/>
    <property type="match status" value="4"/>
</dbReference>
<dbReference type="SUPFAM" id="SSF81901">
    <property type="entry name" value="HCP-like"/>
    <property type="match status" value="1"/>
</dbReference>
<accession>A0ABP0JMJ9</accession>
<dbReference type="InterPro" id="IPR007848">
    <property type="entry name" value="Small_mtfrase_dom"/>
</dbReference>
<comment type="caution">
    <text evidence="4">The sequence shown here is derived from an EMBL/GenBank/DDBJ whole genome shotgun (WGS) entry which is preliminary data.</text>
</comment>
<evidence type="ECO:0000256" key="1">
    <source>
        <dbReference type="ARBA" id="ARBA00038101"/>
    </source>
</evidence>
<keyword evidence="4" id="KW-0489">Methyltransferase</keyword>
<evidence type="ECO:0000313" key="5">
    <source>
        <dbReference type="Proteomes" id="UP001642464"/>
    </source>
</evidence>
<evidence type="ECO:0000256" key="2">
    <source>
        <dbReference type="SAM" id="MobiDB-lite"/>
    </source>
</evidence>
<dbReference type="PANTHER" id="PTHR11102">
    <property type="entry name" value="SEL-1-LIKE PROTEIN"/>
    <property type="match status" value="1"/>
</dbReference>
<name>A0ABP0JMJ9_9DINO</name>
<dbReference type="Gene3D" id="3.40.50.150">
    <property type="entry name" value="Vaccinia Virus protein VP39"/>
    <property type="match status" value="1"/>
</dbReference>
<organism evidence="4 5">
    <name type="scientific">Durusdinium trenchii</name>
    <dbReference type="NCBI Taxonomy" id="1381693"/>
    <lineage>
        <taxon>Eukaryota</taxon>
        <taxon>Sar</taxon>
        <taxon>Alveolata</taxon>
        <taxon>Dinophyceae</taxon>
        <taxon>Suessiales</taxon>
        <taxon>Symbiodiniaceae</taxon>
        <taxon>Durusdinium</taxon>
    </lineage>
</organism>
<dbReference type="InterPro" id="IPR006597">
    <property type="entry name" value="Sel1-like"/>
</dbReference>
<proteinExistence type="inferred from homology"/>
<dbReference type="CDD" id="cd02440">
    <property type="entry name" value="AdoMet_MTases"/>
    <property type="match status" value="1"/>
</dbReference>
<evidence type="ECO:0000259" key="3">
    <source>
        <dbReference type="Pfam" id="PF05175"/>
    </source>
</evidence>
<dbReference type="InterPro" id="IPR011990">
    <property type="entry name" value="TPR-like_helical_dom_sf"/>
</dbReference>
<feature type="domain" description="Methyltransferase small" evidence="3">
    <location>
        <begin position="327"/>
        <end position="402"/>
    </location>
</feature>
<evidence type="ECO:0000313" key="4">
    <source>
        <dbReference type="EMBL" id="CAK9015563.1"/>
    </source>
</evidence>
<dbReference type="GO" id="GO:0008168">
    <property type="term" value="F:methyltransferase activity"/>
    <property type="evidence" value="ECO:0007669"/>
    <property type="project" value="UniProtKB-KW"/>
</dbReference>